<dbReference type="Pfam" id="PF01630">
    <property type="entry name" value="Glyco_hydro_56"/>
    <property type="match status" value="2"/>
</dbReference>
<dbReference type="EC" id="3.2.1.35" evidence="5"/>
<reference evidence="6" key="1">
    <citation type="submission" date="2025-08" db="UniProtKB">
        <authorList>
            <consortium name="Ensembl"/>
        </authorList>
    </citation>
    <scope>IDENTIFICATION</scope>
</reference>
<evidence type="ECO:0000256" key="4">
    <source>
        <dbReference type="ARBA" id="ARBA00023295"/>
    </source>
</evidence>
<dbReference type="SUPFAM" id="SSF51445">
    <property type="entry name" value="(Trans)glycosidases"/>
    <property type="match status" value="1"/>
</dbReference>
<reference evidence="6" key="2">
    <citation type="submission" date="2025-09" db="UniProtKB">
        <authorList>
            <consortium name="Ensembl"/>
        </authorList>
    </citation>
    <scope>IDENTIFICATION</scope>
</reference>
<name>A0A3Q4I7W2_NEOBR</name>
<dbReference type="InterPro" id="IPR013785">
    <property type="entry name" value="Aldolase_TIM"/>
</dbReference>
<dbReference type="AlphaFoldDB" id="A0A3Q4I7W2"/>
<dbReference type="GeneTree" id="ENSGT01020000230364"/>
<evidence type="ECO:0000313" key="7">
    <source>
        <dbReference type="Proteomes" id="UP000261580"/>
    </source>
</evidence>
<dbReference type="GO" id="GO:0030214">
    <property type="term" value="P:hyaluronan catabolic process"/>
    <property type="evidence" value="ECO:0007669"/>
    <property type="project" value="TreeGrafter"/>
</dbReference>
<evidence type="ECO:0000256" key="3">
    <source>
        <dbReference type="ARBA" id="ARBA00023157"/>
    </source>
</evidence>
<proteinExistence type="inferred from homology"/>
<dbReference type="Gene3D" id="3.20.20.70">
    <property type="entry name" value="Aldolase class I"/>
    <property type="match status" value="2"/>
</dbReference>
<accession>A0A3Q4I7W2</accession>
<dbReference type="InterPro" id="IPR018155">
    <property type="entry name" value="Hyaluronidase"/>
</dbReference>
<keyword evidence="7" id="KW-1185">Reference proteome</keyword>
<sequence length="298" mass="34075">MLWCHGRSIPLPLLAMQTAPPQPAFPPLLSGQPFIIFWGIPDSSCSGRPDPGSFGMERDSRVAVFYEDTLGNYPYFVDIDTPINGGLPQHTRLETHLQKMKQDLEEALPAPRYLGLGVLRWGEWVPQWSRSREKQALYVEASKKLLKGFFPNWTPAEVEKWSKVRKIQGGRSKEPLWQEEKLVKSHCIDLSWLNLLHIFFVFLLQADLVSSIGESAAMGTAGVVMWERSETKTEVHTVHKDHSMLCTLITSEKSRLCSASLCQGRGRCRRPKILWLPLYFKKCVMLKGWFKKKCFILS</sequence>
<comment type="catalytic activity">
    <reaction evidence="1 5">
        <text>Random hydrolysis of (1-&gt;4)-linkages between N-acetyl-beta-D-glucosamine and D-glucuronate residues in hyaluronate.</text>
        <dbReference type="EC" id="3.2.1.35"/>
    </reaction>
</comment>
<keyword evidence="5" id="KW-0378">Hydrolase</keyword>
<dbReference type="Ensembl" id="ENSNBRT00000030956.1">
    <property type="protein sequence ID" value="ENSNBRP00000030188.1"/>
    <property type="gene ID" value="ENSNBRG00000022950.1"/>
</dbReference>
<dbReference type="PANTHER" id="PTHR11769:SF36">
    <property type="entry name" value="HYALURONIDASE"/>
    <property type="match status" value="1"/>
</dbReference>
<evidence type="ECO:0000313" key="6">
    <source>
        <dbReference type="Ensembl" id="ENSNBRP00000030188.1"/>
    </source>
</evidence>
<dbReference type="GO" id="GO:0005975">
    <property type="term" value="P:carbohydrate metabolic process"/>
    <property type="evidence" value="ECO:0007669"/>
    <property type="project" value="InterPro"/>
</dbReference>
<dbReference type="GO" id="GO:0031410">
    <property type="term" value="C:cytoplasmic vesicle"/>
    <property type="evidence" value="ECO:0007669"/>
    <property type="project" value="TreeGrafter"/>
</dbReference>
<dbReference type="Bgee" id="ENSNBRG00000022950">
    <property type="expression patterns" value="Expressed in muscle tissue and 1 other cell type or tissue"/>
</dbReference>
<evidence type="ECO:0000256" key="1">
    <source>
        <dbReference type="ARBA" id="ARBA00000251"/>
    </source>
</evidence>
<dbReference type="Proteomes" id="UP000261580">
    <property type="component" value="Unassembled WGS sequence"/>
</dbReference>
<protein>
    <recommendedName>
        <fullName evidence="5">Hyaluronidase</fullName>
        <ecNumber evidence="5">3.2.1.35</ecNumber>
    </recommendedName>
</protein>
<evidence type="ECO:0000256" key="2">
    <source>
        <dbReference type="ARBA" id="ARBA00008871"/>
    </source>
</evidence>
<dbReference type="InterPro" id="IPR017853">
    <property type="entry name" value="GH"/>
</dbReference>
<comment type="similarity">
    <text evidence="2 5">Belongs to the glycosyl hydrolase 56 family.</text>
</comment>
<dbReference type="GO" id="GO:0004415">
    <property type="term" value="F:hyalurononglucosaminidase activity"/>
    <property type="evidence" value="ECO:0007669"/>
    <property type="project" value="UniProtKB-UniRule"/>
</dbReference>
<organism evidence="6 7">
    <name type="scientific">Neolamprologus brichardi</name>
    <name type="common">Fairy cichlid</name>
    <name type="synonym">Lamprologus brichardi</name>
    <dbReference type="NCBI Taxonomy" id="32507"/>
    <lineage>
        <taxon>Eukaryota</taxon>
        <taxon>Metazoa</taxon>
        <taxon>Chordata</taxon>
        <taxon>Craniata</taxon>
        <taxon>Vertebrata</taxon>
        <taxon>Euteleostomi</taxon>
        <taxon>Actinopterygii</taxon>
        <taxon>Neopterygii</taxon>
        <taxon>Teleostei</taxon>
        <taxon>Neoteleostei</taxon>
        <taxon>Acanthomorphata</taxon>
        <taxon>Ovalentaria</taxon>
        <taxon>Cichlomorphae</taxon>
        <taxon>Cichliformes</taxon>
        <taxon>Cichlidae</taxon>
        <taxon>African cichlids</taxon>
        <taxon>Pseudocrenilabrinae</taxon>
        <taxon>Lamprologini</taxon>
        <taxon>Neolamprologus</taxon>
    </lineage>
</organism>
<keyword evidence="3" id="KW-1015">Disulfide bond</keyword>
<dbReference type="PANTHER" id="PTHR11769">
    <property type="entry name" value="HYALURONIDASE"/>
    <property type="match status" value="1"/>
</dbReference>
<evidence type="ECO:0000256" key="5">
    <source>
        <dbReference type="RuleBase" id="RU610713"/>
    </source>
</evidence>
<keyword evidence="4 5" id="KW-0326">Glycosidase</keyword>